<accession>A0AAE3XNY7</accession>
<protein>
    <submittedName>
        <fullName evidence="1">Kynurenine formamidase</fullName>
    </submittedName>
</protein>
<evidence type="ECO:0000313" key="1">
    <source>
        <dbReference type="EMBL" id="MDR6239947.1"/>
    </source>
</evidence>
<dbReference type="RefSeq" id="WP_309939759.1">
    <property type="nucleotide sequence ID" value="NZ_AP025305.1"/>
</dbReference>
<evidence type="ECO:0000313" key="2">
    <source>
        <dbReference type="Proteomes" id="UP001185092"/>
    </source>
</evidence>
<reference evidence="1" key="1">
    <citation type="submission" date="2023-07" db="EMBL/GenBank/DDBJ databases">
        <title>Genomic Encyclopedia of Type Strains, Phase IV (KMG-IV): sequencing the most valuable type-strain genomes for metagenomic binning, comparative biology and taxonomic classification.</title>
        <authorList>
            <person name="Goeker M."/>
        </authorList>
    </citation>
    <scope>NUCLEOTIDE SEQUENCE</scope>
    <source>
        <strain evidence="1">DSM 26174</strain>
    </source>
</reference>
<name>A0AAE3XNY7_9BACT</name>
<proteinExistence type="predicted"/>
<dbReference type="Proteomes" id="UP001185092">
    <property type="component" value="Unassembled WGS sequence"/>
</dbReference>
<comment type="caution">
    <text evidence="1">The sequence shown here is derived from an EMBL/GenBank/DDBJ whole genome shotgun (WGS) entry which is preliminary data.</text>
</comment>
<organism evidence="1 2">
    <name type="scientific">Aureibacter tunicatorum</name>
    <dbReference type="NCBI Taxonomy" id="866807"/>
    <lineage>
        <taxon>Bacteria</taxon>
        <taxon>Pseudomonadati</taxon>
        <taxon>Bacteroidota</taxon>
        <taxon>Cytophagia</taxon>
        <taxon>Cytophagales</taxon>
        <taxon>Persicobacteraceae</taxon>
        <taxon>Aureibacter</taxon>
    </lineage>
</organism>
<dbReference type="EMBL" id="JAVDQD010000003">
    <property type="protein sequence ID" value="MDR6239947.1"/>
    <property type="molecule type" value="Genomic_DNA"/>
</dbReference>
<sequence length="167" mass="17841">MKKLFLLIGAFGLLSMTSKGIDLNETKEKMVVSISSIGIPIVSGGHVNIPVKIRFDNNGASQLKLDSIFATIHSIDSTGAKVKIASTAPQPELQILAPNQTSYKELIFSFPVLSNISNLSQLLKTKQLLITAVPKINGFDTPPIEEIHPVNLGNILNLVGLVNAGQG</sequence>
<keyword evidence="2" id="KW-1185">Reference proteome</keyword>
<gene>
    <name evidence="1" type="ORF">HNQ88_002995</name>
</gene>
<dbReference type="AlphaFoldDB" id="A0AAE3XNY7"/>